<dbReference type="PANTHER" id="PTHR11909">
    <property type="entry name" value="CASEIN KINASE-RELATED"/>
    <property type="match status" value="1"/>
</dbReference>
<keyword evidence="2 4" id="KW-0547">Nucleotide-binding</keyword>
<feature type="compositionally biased region" description="Polar residues" evidence="5">
    <location>
        <begin position="330"/>
        <end position="344"/>
    </location>
</feature>
<evidence type="ECO:0000313" key="7">
    <source>
        <dbReference type="EMBL" id="KAA6380283.1"/>
    </source>
</evidence>
<feature type="compositionally biased region" description="Basic and acidic residues" evidence="5">
    <location>
        <begin position="426"/>
        <end position="439"/>
    </location>
</feature>
<dbReference type="Pfam" id="PF00069">
    <property type="entry name" value="Pkinase"/>
    <property type="match status" value="1"/>
</dbReference>
<keyword evidence="7" id="KW-0808">Transferase</keyword>
<organism evidence="7 8">
    <name type="scientific">Streblomastix strix</name>
    <dbReference type="NCBI Taxonomy" id="222440"/>
    <lineage>
        <taxon>Eukaryota</taxon>
        <taxon>Metamonada</taxon>
        <taxon>Preaxostyla</taxon>
        <taxon>Oxymonadida</taxon>
        <taxon>Streblomastigidae</taxon>
        <taxon>Streblomastix</taxon>
    </lineage>
</organism>
<dbReference type="GO" id="GO:0004674">
    <property type="term" value="F:protein serine/threonine kinase activity"/>
    <property type="evidence" value="ECO:0007669"/>
    <property type="project" value="UniProtKB-EC"/>
</dbReference>
<dbReference type="FunFam" id="1.10.510.10:FF:000596">
    <property type="entry name" value="CK1 family protein kinase"/>
    <property type="match status" value="1"/>
</dbReference>
<dbReference type="PROSITE" id="PS00108">
    <property type="entry name" value="PROTEIN_KINASE_ST"/>
    <property type="match status" value="1"/>
</dbReference>
<proteinExistence type="predicted"/>
<dbReference type="InterPro" id="IPR011009">
    <property type="entry name" value="Kinase-like_dom_sf"/>
</dbReference>
<feature type="compositionally biased region" description="Basic and acidic residues" evidence="5">
    <location>
        <begin position="462"/>
        <end position="485"/>
    </location>
</feature>
<dbReference type="Gene3D" id="1.10.510.10">
    <property type="entry name" value="Transferase(Phosphotransferase) domain 1"/>
    <property type="match status" value="1"/>
</dbReference>
<dbReference type="PROSITE" id="PS50011">
    <property type="entry name" value="PROTEIN_KINASE_DOM"/>
    <property type="match status" value="1"/>
</dbReference>
<evidence type="ECO:0000313" key="8">
    <source>
        <dbReference type="Proteomes" id="UP000324800"/>
    </source>
</evidence>
<sequence length="946" mass="106059">MVRQKQFVQTHSSKLGNMEIPETIANTYRVEWQQKIGAGSFGDIYRGFIIDTDEEVAVKFERVRARQPQLYYETRLYRILQGGPGIPNVKWFGVEGEYNIMVMDLLGPSLEDVFNTCGRRFSLKTVLMLADQLISRVEYLHSKNFIHRDIKPDNFLLGRGKKATIVYMIDLGLAKRFRDNRTHQHIIYRENKGITGTVRYASVNTHLGIEQSRRDDLESLAYMMIYFLNGSLPWQGLKAHSRRVKYMKIGDLKMSTPITELCKNLPNEFATFLTYVKGLRFDAKPEYSYLKKLFRELLLREGYLFDLAFDWMAGTQAPRSGNGSGRGVGQENQPFIYNNQNDQDGTGAIYENSGRQMDRGLRNTAHNLALVSGEEQQRSGDHTPMGPNYERGRGQRRDHQTFGTNQPGTTNPGQLGQAQRDTFGWGREDDQNGSQEGRRGMQKELNRFSFAQLVIPAYNPTKARERQREKEKEKEKEKEQEKEQNKGNYLELQTQNPTSTQPVHKNIQQLIGSIQPIPSRQELMQRRVQQQQQQSNIQTVQQNNGRQIPLNQNVASVQAPQLSARDNSNRNNQIQSIPQQGQITSNANTNVSTAITNNTNDNSIPQITSAVTTHTGATNNAIRQQYGQQVTRYSHFGQPQIQGTTIGQTQQIQHNPITQAQFGRQQNQSQQPNATQGPGLNTNQMNIRQIPGQIPGTVGMGGYNTFIGVSNQMNIPAPIGGVNQIRPNAQPDKLADPAHPFSVTMIPAFKGKNQNNQQNTNINNPLKTNALQQKPIQTQIGIKTDVQGTQDGSELDKSRFTLKMNDLIIPAFKGANITNNGQTNTGNMIQKQKRGREMRGRIPIQSGVGIGDPIPLNTQTGNQQQTNNQPNSNQQSLRSTGAVQQTNITTHNSSSQIPSQGQGQINSNISAQQTQPTPPPITSNSQDTNGAVQQVPTPPPPVNETE</sequence>
<feature type="compositionally biased region" description="Polar residues" evidence="5">
    <location>
        <begin position="876"/>
        <end position="891"/>
    </location>
</feature>
<dbReference type="InterPro" id="IPR000719">
    <property type="entry name" value="Prot_kinase_dom"/>
</dbReference>
<evidence type="ECO:0000256" key="1">
    <source>
        <dbReference type="ARBA" id="ARBA00012513"/>
    </source>
</evidence>
<dbReference type="EMBL" id="SNRW01007994">
    <property type="protein sequence ID" value="KAA6380283.1"/>
    <property type="molecule type" value="Genomic_DNA"/>
</dbReference>
<dbReference type="SUPFAM" id="SSF56112">
    <property type="entry name" value="Protein kinase-like (PK-like)"/>
    <property type="match status" value="1"/>
</dbReference>
<protein>
    <recommendedName>
        <fullName evidence="1">non-specific serine/threonine protein kinase</fullName>
        <ecNumber evidence="1">2.7.11.1</ecNumber>
    </recommendedName>
</protein>
<dbReference type="InterPro" id="IPR008271">
    <property type="entry name" value="Ser/Thr_kinase_AS"/>
</dbReference>
<reference evidence="7 8" key="1">
    <citation type="submission" date="2019-03" db="EMBL/GenBank/DDBJ databases">
        <title>Single cell metagenomics reveals metabolic interactions within the superorganism composed of flagellate Streblomastix strix and complex community of Bacteroidetes bacteria on its surface.</title>
        <authorList>
            <person name="Treitli S.C."/>
            <person name="Kolisko M."/>
            <person name="Husnik F."/>
            <person name="Keeling P."/>
            <person name="Hampl V."/>
        </authorList>
    </citation>
    <scope>NUCLEOTIDE SEQUENCE [LARGE SCALE GENOMIC DNA]</scope>
    <source>
        <strain evidence="7">ST1C</strain>
    </source>
</reference>
<dbReference type="EC" id="2.7.11.1" evidence="1"/>
<feature type="compositionally biased region" description="Pro residues" evidence="5">
    <location>
        <begin position="936"/>
        <end position="946"/>
    </location>
</feature>
<feature type="compositionally biased region" description="Basic and acidic residues" evidence="5">
    <location>
        <begin position="390"/>
        <end position="400"/>
    </location>
</feature>
<keyword evidence="7" id="KW-0418">Kinase</keyword>
<feature type="binding site" evidence="4">
    <location>
        <position position="59"/>
    </location>
    <ligand>
        <name>ATP</name>
        <dbReference type="ChEBI" id="CHEBI:30616"/>
    </ligand>
</feature>
<feature type="compositionally biased region" description="Polar residues" evidence="5">
    <location>
        <begin position="401"/>
        <end position="420"/>
    </location>
</feature>
<evidence type="ECO:0000256" key="2">
    <source>
        <dbReference type="ARBA" id="ARBA00022741"/>
    </source>
</evidence>
<feature type="region of interest" description="Disordered" evidence="5">
    <location>
        <begin position="563"/>
        <end position="586"/>
    </location>
</feature>
<gene>
    <name evidence="7" type="ORF">EZS28_024190</name>
</gene>
<dbReference type="Proteomes" id="UP000324800">
    <property type="component" value="Unassembled WGS sequence"/>
</dbReference>
<feature type="region of interest" description="Disordered" evidence="5">
    <location>
        <begin position="662"/>
        <end position="686"/>
    </location>
</feature>
<dbReference type="OrthoDB" id="5800476at2759"/>
<feature type="region of interest" description="Disordered" evidence="5">
    <location>
        <begin position="371"/>
        <end position="439"/>
    </location>
</feature>
<evidence type="ECO:0000256" key="4">
    <source>
        <dbReference type="PROSITE-ProRule" id="PRU10141"/>
    </source>
</evidence>
<feature type="compositionally biased region" description="Low complexity" evidence="5">
    <location>
        <begin position="857"/>
        <end position="875"/>
    </location>
</feature>
<dbReference type="SMART" id="SM00220">
    <property type="entry name" value="S_TKc"/>
    <property type="match status" value="1"/>
</dbReference>
<comment type="caution">
    <text evidence="7">The sequence shown here is derived from an EMBL/GenBank/DDBJ whole genome shotgun (WGS) entry which is preliminary data.</text>
</comment>
<feature type="compositionally biased region" description="Low complexity" evidence="5">
    <location>
        <begin position="662"/>
        <end position="677"/>
    </location>
</feature>
<dbReference type="InterPro" id="IPR050235">
    <property type="entry name" value="CK1_Ser-Thr_kinase"/>
</dbReference>
<feature type="domain" description="Protein kinase" evidence="6">
    <location>
        <begin position="30"/>
        <end position="298"/>
    </location>
</feature>
<dbReference type="GO" id="GO:0005524">
    <property type="term" value="F:ATP binding"/>
    <property type="evidence" value="ECO:0007669"/>
    <property type="project" value="UniProtKB-UniRule"/>
</dbReference>
<evidence type="ECO:0000256" key="5">
    <source>
        <dbReference type="SAM" id="MobiDB-lite"/>
    </source>
</evidence>
<feature type="compositionally biased region" description="Low complexity" evidence="5">
    <location>
        <begin position="892"/>
        <end position="915"/>
    </location>
</feature>
<dbReference type="PROSITE" id="PS00107">
    <property type="entry name" value="PROTEIN_KINASE_ATP"/>
    <property type="match status" value="1"/>
</dbReference>
<feature type="region of interest" description="Disordered" evidence="5">
    <location>
        <begin position="452"/>
        <end position="490"/>
    </location>
</feature>
<feature type="region of interest" description="Disordered" evidence="5">
    <location>
        <begin position="844"/>
        <end position="946"/>
    </location>
</feature>
<accession>A0A5J4VCP0</accession>
<dbReference type="AlphaFoldDB" id="A0A5J4VCP0"/>
<dbReference type="InterPro" id="IPR017441">
    <property type="entry name" value="Protein_kinase_ATP_BS"/>
</dbReference>
<keyword evidence="3 4" id="KW-0067">ATP-binding</keyword>
<name>A0A5J4VCP0_9EUKA</name>
<evidence type="ECO:0000259" key="6">
    <source>
        <dbReference type="PROSITE" id="PS50011"/>
    </source>
</evidence>
<feature type="region of interest" description="Disordered" evidence="5">
    <location>
        <begin position="318"/>
        <end position="351"/>
    </location>
</feature>
<evidence type="ECO:0000256" key="3">
    <source>
        <dbReference type="ARBA" id="ARBA00022840"/>
    </source>
</evidence>